<reference evidence="5 6" key="1">
    <citation type="submission" date="2019-07" db="EMBL/GenBank/DDBJ databases">
        <title>Litoreibacter alkalisoli sp. nov., isolated from saline-alkaline soil.</title>
        <authorList>
            <person name="Wang S."/>
            <person name="Xu L."/>
            <person name="Xing Y.-T."/>
            <person name="Sun J.-Q."/>
        </authorList>
    </citation>
    <scope>NUCLEOTIDE SEQUENCE [LARGE SCALE GENOMIC DNA]</scope>
    <source>
        <strain evidence="5 6">LN3S51</strain>
    </source>
</reference>
<protein>
    <submittedName>
        <fullName evidence="5">VRR-NUC domain-containing protein</fullName>
    </submittedName>
</protein>
<dbReference type="Proteomes" id="UP000318483">
    <property type="component" value="Chromosome"/>
</dbReference>
<dbReference type="InterPro" id="IPR014883">
    <property type="entry name" value="VRR_NUC"/>
</dbReference>
<evidence type="ECO:0000313" key="6">
    <source>
        <dbReference type="Proteomes" id="UP000318483"/>
    </source>
</evidence>
<dbReference type="SMART" id="SM00990">
    <property type="entry name" value="VRR_NUC"/>
    <property type="match status" value="1"/>
</dbReference>
<dbReference type="InterPro" id="IPR011856">
    <property type="entry name" value="tRNA_endonuc-like_dom_sf"/>
</dbReference>
<feature type="domain" description="VRR-NUC" evidence="4">
    <location>
        <begin position="10"/>
        <end position="107"/>
    </location>
</feature>
<sequence>MNARKGMPRIKESDLQANIVEWMRYALPIDAYVHHSPNEGKRGPKARADLVRMGCLKGFPDLLILWNRKAYFLEVKAPGGTLTLEQRHLLESLDGLGYRTAVVNSIEIAEAYLRGWGIPLRSRPMPVREAANNG</sequence>
<evidence type="ECO:0000256" key="3">
    <source>
        <dbReference type="ARBA" id="ARBA00022801"/>
    </source>
</evidence>
<comment type="cofactor">
    <cofactor evidence="1">
        <name>Mg(2+)</name>
        <dbReference type="ChEBI" id="CHEBI:18420"/>
    </cofactor>
</comment>
<evidence type="ECO:0000259" key="4">
    <source>
        <dbReference type="SMART" id="SM00990"/>
    </source>
</evidence>
<dbReference type="OrthoDB" id="7219056at2"/>
<dbReference type="KEGG" id="lit:FPZ52_11115"/>
<dbReference type="Gene3D" id="3.40.1350.10">
    <property type="match status" value="1"/>
</dbReference>
<dbReference type="GO" id="GO:0003676">
    <property type="term" value="F:nucleic acid binding"/>
    <property type="evidence" value="ECO:0007669"/>
    <property type="project" value="InterPro"/>
</dbReference>
<evidence type="ECO:0000313" key="5">
    <source>
        <dbReference type="EMBL" id="QDY70115.1"/>
    </source>
</evidence>
<name>A0A5B8I858_9RHOB</name>
<organism evidence="5 6">
    <name type="scientific">Qingshengfaniella alkalisoli</name>
    <dbReference type="NCBI Taxonomy" id="2599296"/>
    <lineage>
        <taxon>Bacteria</taxon>
        <taxon>Pseudomonadati</taxon>
        <taxon>Pseudomonadota</taxon>
        <taxon>Alphaproteobacteria</taxon>
        <taxon>Rhodobacterales</taxon>
        <taxon>Paracoccaceae</taxon>
        <taxon>Qingshengfaniella</taxon>
    </lineage>
</organism>
<dbReference type="RefSeq" id="WP_146365505.1">
    <property type="nucleotide sequence ID" value="NZ_CP042261.1"/>
</dbReference>
<keyword evidence="6" id="KW-1185">Reference proteome</keyword>
<dbReference type="GO" id="GO:0004518">
    <property type="term" value="F:nuclease activity"/>
    <property type="evidence" value="ECO:0007669"/>
    <property type="project" value="UniProtKB-KW"/>
</dbReference>
<keyword evidence="2" id="KW-0540">Nuclease</keyword>
<proteinExistence type="predicted"/>
<dbReference type="Pfam" id="PF08774">
    <property type="entry name" value="VRR_NUC"/>
    <property type="match status" value="1"/>
</dbReference>
<evidence type="ECO:0000256" key="1">
    <source>
        <dbReference type="ARBA" id="ARBA00001946"/>
    </source>
</evidence>
<dbReference type="EMBL" id="CP042261">
    <property type="protein sequence ID" value="QDY70115.1"/>
    <property type="molecule type" value="Genomic_DNA"/>
</dbReference>
<gene>
    <name evidence="5" type="ORF">FPZ52_11115</name>
</gene>
<dbReference type="GO" id="GO:0016788">
    <property type="term" value="F:hydrolase activity, acting on ester bonds"/>
    <property type="evidence" value="ECO:0007669"/>
    <property type="project" value="InterPro"/>
</dbReference>
<evidence type="ECO:0000256" key="2">
    <source>
        <dbReference type="ARBA" id="ARBA00022722"/>
    </source>
</evidence>
<accession>A0A5B8I858</accession>
<dbReference type="AlphaFoldDB" id="A0A5B8I858"/>
<keyword evidence="3" id="KW-0378">Hydrolase</keyword>